<evidence type="ECO:0000313" key="3">
    <source>
        <dbReference type="Proteomes" id="UP001165082"/>
    </source>
</evidence>
<proteinExistence type="predicted"/>
<organism evidence="2 3">
    <name type="scientific">Triparma retinervis</name>
    <dbReference type="NCBI Taxonomy" id="2557542"/>
    <lineage>
        <taxon>Eukaryota</taxon>
        <taxon>Sar</taxon>
        <taxon>Stramenopiles</taxon>
        <taxon>Ochrophyta</taxon>
        <taxon>Bolidophyceae</taxon>
        <taxon>Parmales</taxon>
        <taxon>Triparmaceae</taxon>
        <taxon>Triparma</taxon>
    </lineage>
</organism>
<gene>
    <name evidence="2" type="ORF">TrRE_jg3669</name>
</gene>
<sequence>MPMTDTMKFSVSNVPYLSPLTRPHGTPEEGMNATYNHEAMYDPRLYMDRELYAGRGVDWLLQVNLNFRSSIICPPPEPNKPPPPKQPPIELIAVNGIK</sequence>
<keyword evidence="3" id="KW-1185">Reference proteome</keyword>
<dbReference type="AlphaFoldDB" id="A0A9W7FVL1"/>
<evidence type="ECO:0000313" key="2">
    <source>
        <dbReference type="EMBL" id="GMI22434.1"/>
    </source>
</evidence>
<feature type="non-terminal residue" evidence="2">
    <location>
        <position position="1"/>
    </location>
</feature>
<accession>A0A9W7FVL1</accession>
<protein>
    <submittedName>
        <fullName evidence="2">Uncharacterized protein</fullName>
    </submittedName>
</protein>
<name>A0A9W7FVL1_9STRA</name>
<evidence type="ECO:0000256" key="1">
    <source>
        <dbReference type="SAM" id="MobiDB-lite"/>
    </source>
</evidence>
<comment type="caution">
    <text evidence="2">The sequence shown here is derived from an EMBL/GenBank/DDBJ whole genome shotgun (WGS) entry which is preliminary data.</text>
</comment>
<feature type="region of interest" description="Disordered" evidence="1">
    <location>
        <begin position="75"/>
        <end position="98"/>
    </location>
</feature>
<reference evidence="2" key="1">
    <citation type="submission" date="2022-07" db="EMBL/GenBank/DDBJ databases">
        <title>Genome analysis of Parmales, a sister group of diatoms, reveals the evolutionary specialization of diatoms from phago-mixotrophs to photoautotrophs.</title>
        <authorList>
            <person name="Ban H."/>
            <person name="Sato S."/>
            <person name="Yoshikawa S."/>
            <person name="Kazumasa Y."/>
            <person name="Nakamura Y."/>
            <person name="Ichinomiya M."/>
            <person name="Saitoh K."/>
            <person name="Sato N."/>
            <person name="Blanc-Mathieu R."/>
            <person name="Endo H."/>
            <person name="Kuwata A."/>
            <person name="Ogata H."/>
        </authorList>
    </citation>
    <scope>NUCLEOTIDE SEQUENCE</scope>
</reference>
<dbReference type="EMBL" id="BRXZ01006952">
    <property type="protein sequence ID" value="GMI22434.1"/>
    <property type="molecule type" value="Genomic_DNA"/>
</dbReference>
<feature type="compositionally biased region" description="Pro residues" evidence="1">
    <location>
        <begin position="75"/>
        <end position="87"/>
    </location>
</feature>
<dbReference type="Proteomes" id="UP001165082">
    <property type="component" value="Unassembled WGS sequence"/>
</dbReference>